<dbReference type="Pfam" id="PF01479">
    <property type="entry name" value="S4"/>
    <property type="match status" value="1"/>
</dbReference>
<protein>
    <submittedName>
        <fullName evidence="3">RNA-binding S4 domain-containing protein</fullName>
    </submittedName>
</protein>
<keyword evidence="1" id="KW-0694">RNA-binding</keyword>
<name>A0ABW2BEI0_9HYPH</name>
<reference evidence="4" key="1">
    <citation type="journal article" date="2019" name="Int. J. Syst. Evol. Microbiol.">
        <title>The Global Catalogue of Microorganisms (GCM) 10K type strain sequencing project: providing services to taxonomists for standard genome sequencing and annotation.</title>
        <authorList>
            <consortium name="The Broad Institute Genomics Platform"/>
            <consortium name="The Broad Institute Genome Sequencing Center for Infectious Disease"/>
            <person name="Wu L."/>
            <person name="Ma J."/>
        </authorList>
    </citation>
    <scope>NUCLEOTIDE SEQUENCE [LARGE SCALE GENOMIC DNA]</scope>
    <source>
        <strain evidence="4">CCUG 48316</strain>
    </source>
</reference>
<dbReference type="InterPro" id="IPR036986">
    <property type="entry name" value="S4_RNA-bd_sf"/>
</dbReference>
<dbReference type="PROSITE" id="PS50889">
    <property type="entry name" value="S4"/>
    <property type="match status" value="1"/>
</dbReference>
<comment type="caution">
    <text evidence="3">The sequence shown here is derived from an EMBL/GenBank/DDBJ whole genome shotgun (WGS) entry which is preliminary data.</text>
</comment>
<dbReference type="EMBL" id="JBHSWN010000001">
    <property type="protein sequence ID" value="MFC6788833.1"/>
    <property type="molecule type" value="Genomic_DNA"/>
</dbReference>
<proteinExistence type="predicted"/>
<dbReference type="InterPro" id="IPR002942">
    <property type="entry name" value="S4_RNA-bd"/>
</dbReference>
<sequence>MRDDRQRLDKWLWFARFARTRTLAARLVSDGYVRVNGTRSDNPAKAIGLGDVVTVAAQHATLAVRVLDLGLRRGPSEEAKGLYELLSGEAG</sequence>
<evidence type="ECO:0000256" key="1">
    <source>
        <dbReference type="PROSITE-ProRule" id="PRU00182"/>
    </source>
</evidence>
<dbReference type="SUPFAM" id="SSF55174">
    <property type="entry name" value="Alpha-L RNA-binding motif"/>
    <property type="match status" value="1"/>
</dbReference>
<dbReference type="RefSeq" id="WP_378967230.1">
    <property type="nucleotide sequence ID" value="NZ_JBHSWN010000001.1"/>
</dbReference>
<dbReference type="Gene3D" id="3.10.290.10">
    <property type="entry name" value="RNA-binding S4 domain"/>
    <property type="match status" value="1"/>
</dbReference>
<evidence type="ECO:0000259" key="2">
    <source>
        <dbReference type="SMART" id="SM00363"/>
    </source>
</evidence>
<evidence type="ECO:0000313" key="4">
    <source>
        <dbReference type="Proteomes" id="UP001596292"/>
    </source>
</evidence>
<evidence type="ECO:0000313" key="3">
    <source>
        <dbReference type="EMBL" id="MFC6788833.1"/>
    </source>
</evidence>
<organism evidence="3 4">
    <name type="scientific">Methylobacterium komagatae</name>
    <dbReference type="NCBI Taxonomy" id="374425"/>
    <lineage>
        <taxon>Bacteria</taxon>
        <taxon>Pseudomonadati</taxon>
        <taxon>Pseudomonadota</taxon>
        <taxon>Alphaproteobacteria</taxon>
        <taxon>Hyphomicrobiales</taxon>
        <taxon>Methylobacteriaceae</taxon>
        <taxon>Methylobacterium</taxon>
    </lineage>
</organism>
<dbReference type="Proteomes" id="UP001596292">
    <property type="component" value="Unassembled WGS sequence"/>
</dbReference>
<feature type="domain" description="RNA-binding S4" evidence="2">
    <location>
        <begin position="6"/>
        <end position="71"/>
    </location>
</feature>
<gene>
    <name evidence="3" type="ORF">ACFQE0_03850</name>
</gene>
<dbReference type="SMART" id="SM00363">
    <property type="entry name" value="S4"/>
    <property type="match status" value="1"/>
</dbReference>
<keyword evidence="4" id="KW-1185">Reference proteome</keyword>
<accession>A0ABW2BEI0</accession>
<dbReference type="CDD" id="cd00165">
    <property type="entry name" value="S4"/>
    <property type="match status" value="1"/>
</dbReference>